<reference evidence="2" key="3">
    <citation type="submission" date="2006-01" db="EMBL/GenBank/DDBJ databases">
        <authorList>
            <person name="Buell R."/>
        </authorList>
    </citation>
    <scope>NUCLEOTIDE SEQUENCE</scope>
</reference>
<dbReference type="EMBL" id="DP000011">
    <property type="protein sequence ID" value="ABA98414.1"/>
    <property type="molecule type" value="Genomic_DNA"/>
</dbReference>
<reference evidence="2" key="2">
    <citation type="submission" date="2005-04" db="EMBL/GenBank/DDBJ databases">
        <authorList>
            <person name="Buell C.R."/>
            <person name="Wing R.A."/>
            <person name="McCombie W.A."/>
            <person name="Ouyang S."/>
        </authorList>
    </citation>
    <scope>NUCLEOTIDE SEQUENCE</scope>
</reference>
<gene>
    <name evidence="2" type="ordered locus">LOC_Os12g27550</name>
</gene>
<protein>
    <submittedName>
        <fullName evidence="2">Retrotransposon protein, putative, unclassified</fullName>
    </submittedName>
</protein>
<reference evidence="2" key="1">
    <citation type="journal article" date="2005" name="BMC Biol.">
        <title>The sequence of rice chromosomes 11 and 12, rich in disease resistance genes and recent gene duplications.</title>
        <authorList>
            <consortium name="The rice chromosomes 11 and 12 sequencing consortia"/>
        </authorList>
    </citation>
    <scope>NUCLEOTIDE SEQUENCE [LARGE SCALE GENOMIC DNA]</scope>
</reference>
<accession>Q2QRH4</accession>
<feature type="compositionally biased region" description="Acidic residues" evidence="1">
    <location>
        <begin position="1"/>
        <end position="19"/>
    </location>
</feature>
<proteinExistence type="predicted"/>
<feature type="compositionally biased region" description="Basic and acidic residues" evidence="1">
    <location>
        <begin position="28"/>
        <end position="54"/>
    </location>
</feature>
<feature type="region of interest" description="Disordered" evidence="1">
    <location>
        <begin position="1"/>
        <end position="79"/>
    </location>
</feature>
<sequence length="120" mass="12298">MTTGAEEDGGAARDGEDDGAPAVGERSGGADKVDDDAAKPMEVTPSREEVRSDDGGEPELGGDGGEKVRRCGHDSDGEKNDFYFGMNLSGRDTFALGLGLTSEASSSSEYHTSAMCASAT</sequence>
<evidence type="ECO:0000313" key="2">
    <source>
        <dbReference type="EMBL" id="ABA98414.1"/>
    </source>
</evidence>
<dbReference type="AlphaFoldDB" id="Q2QRH4"/>
<name>Q2QRH4_ORYSJ</name>
<evidence type="ECO:0000256" key="1">
    <source>
        <dbReference type="SAM" id="MobiDB-lite"/>
    </source>
</evidence>
<feature type="compositionally biased region" description="Basic and acidic residues" evidence="1">
    <location>
        <begin position="64"/>
        <end position="79"/>
    </location>
</feature>
<organism evidence="2">
    <name type="scientific">Oryza sativa subsp. japonica</name>
    <name type="common">Rice</name>
    <dbReference type="NCBI Taxonomy" id="39947"/>
    <lineage>
        <taxon>Eukaryota</taxon>
        <taxon>Viridiplantae</taxon>
        <taxon>Streptophyta</taxon>
        <taxon>Embryophyta</taxon>
        <taxon>Tracheophyta</taxon>
        <taxon>Spermatophyta</taxon>
        <taxon>Magnoliopsida</taxon>
        <taxon>Liliopsida</taxon>
        <taxon>Poales</taxon>
        <taxon>Poaceae</taxon>
        <taxon>BOP clade</taxon>
        <taxon>Oryzoideae</taxon>
        <taxon>Oryzeae</taxon>
        <taxon>Oryzinae</taxon>
        <taxon>Oryza</taxon>
        <taxon>Oryza sativa</taxon>
    </lineage>
</organism>